<gene>
    <name evidence="8" type="primary">aaeB</name>
    <name evidence="8" type="ORF">EF878_08995</name>
</gene>
<evidence type="ECO:0000256" key="7">
    <source>
        <dbReference type="SAM" id="Phobius"/>
    </source>
</evidence>
<dbReference type="PANTHER" id="PTHR30509">
    <property type="entry name" value="P-HYDROXYBENZOIC ACID EFFLUX PUMP SUBUNIT-RELATED"/>
    <property type="match status" value="1"/>
</dbReference>
<keyword evidence="4 7" id="KW-0812">Transmembrane</keyword>
<dbReference type="PANTHER" id="PTHR30509:SF9">
    <property type="entry name" value="MULTIDRUG RESISTANCE PROTEIN MDTO"/>
    <property type="match status" value="1"/>
</dbReference>
<keyword evidence="2" id="KW-0813">Transport</keyword>
<evidence type="ECO:0000256" key="6">
    <source>
        <dbReference type="ARBA" id="ARBA00023136"/>
    </source>
</evidence>
<comment type="caution">
    <text evidence="8">The sequence shown here is derived from an EMBL/GenBank/DDBJ whole genome shotgun (WGS) entry which is preliminary data.</text>
</comment>
<dbReference type="Proteomes" id="UP000276061">
    <property type="component" value="Unassembled WGS sequence"/>
</dbReference>
<evidence type="ECO:0000256" key="4">
    <source>
        <dbReference type="ARBA" id="ARBA00022692"/>
    </source>
</evidence>
<dbReference type="InterPro" id="IPR006726">
    <property type="entry name" value="PHBA_efflux_AaeB/fusaric-R"/>
</dbReference>
<organism evidence="8 9">
    <name type="scientific">Dickeya undicola</name>
    <dbReference type="NCBI Taxonomy" id="1577887"/>
    <lineage>
        <taxon>Bacteria</taxon>
        <taxon>Pseudomonadati</taxon>
        <taxon>Pseudomonadota</taxon>
        <taxon>Gammaproteobacteria</taxon>
        <taxon>Enterobacterales</taxon>
        <taxon>Pectobacteriaceae</taxon>
        <taxon>Dickeya</taxon>
    </lineage>
</organism>
<feature type="transmembrane region" description="Helical" evidence="7">
    <location>
        <begin position="12"/>
        <end position="31"/>
    </location>
</feature>
<protein>
    <submittedName>
        <fullName evidence="8">p-hydroxybenzoic acid efflux pump subunit AaeB</fullName>
    </submittedName>
</protein>
<evidence type="ECO:0000313" key="9">
    <source>
        <dbReference type="Proteomes" id="UP000276061"/>
    </source>
</evidence>
<feature type="transmembrane region" description="Helical" evidence="7">
    <location>
        <begin position="37"/>
        <end position="54"/>
    </location>
</feature>
<dbReference type="Pfam" id="PF04632">
    <property type="entry name" value="FUSC"/>
    <property type="match status" value="1"/>
</dbReference>
<evidence type="ECO:0000256" key="3">
    <source>
        <dbReference type="ARBA" id="ARBA00022475"/>
    </source>
</evidence>
<reference evidence="8 9" key="1">
    <citation type="submission" date="2018-11" db="EMBL/GenBank/DDBJ databases">
        <title>Characterization of surface water Dickeya isolates.</title>
        <authorList>
            <person name="Van Gijsegem F."/>
            <person name="Pedron J."/>
        </authorList>
    </citation>
    <scope>NUCLEOTIDE SEQUENCE [LARGE SCALE GENOMIC DNA]</scope>
    <source>
        <strain evidence="8 9">FVG1-MFV-O17</strain>
    </source>
</reference>
<proteinExistence type="predicted"/>
<feature type="transmembrane region" description="Helical" evidence="7">
    <location>
        <begin position="367"/>
        <end position="392"/>
    </location>
</feature>
<dbReference type="RefSeq" id="WP_123252506.1">
    <property type="nucleotide sequence ID" value="NZ_RJLR01000017.1"/>
</dbReference>
<dbReference type="AlphaFoldDB" id="A0A3N0G2V0"/>
<feature type="transmembrane region" description="Helical" evidence="7">
    <location>
        <begin position="404"/>
        <end position="423"/>
    </location>
</feature>
<evidence type="ECO:0000256" key="1">
    <source>
        <dbReference type="ARBA" id="ARBA00004651"/>
    </source>
</evidence>
<accession>A0A3N0G2V0</accession>
<keyword evidence="3" id="KW-1003">Cell membrane</keyword>
<feature type="transmembrane region" description="Helical" evidence="7">
    <location>
        <begin position="429"/>
        <end position="446"/>
    </location>
</feature>
<evidence type="ECO:0000256" key="2">
    <source>
        <dbReference type="ARBA" id="ARBA00022448"/>
    </source>
</evidence>
<sequence>MHNSPLARLRFALKISLAVVMPLIVGFYFQMGSPRTAALTAALVISAPAFVAGGEPFSGAIRHRGILRIIGTFIGCFGALVIIMSTIRAPVVMLLLCCVWAGFCVWMSSLVKMENSYIFALSGYTTLIILLASQGDPQQLPQLAVERCSEIVLGIVCAILADLLFSPRSVKPALDHSVDELLLAQYQFLQRCVNGISGDELDADWHSLVRKTKALNDMGSILSMESSRWKGSQRRLNALVSESWALITQSCEVWLVLREERAVLHGGIVMLLDNPVSTPAELRSRLRQLRHLAATHSASLPPVLVSWLSACARYQLLSRGIKTNARIGKKEEQLLASEVFAKPKSAQTHYAMINGLRTGVTTVLGCLFWLMSGWTSGSVCMLMIAIVTALVARMPNPVMAVKDFLIGAILALPLGALMFMLVLPATQQSALLMCLSIGIMAFVLGIELQKRRIGTMGALVSTLNILALSNPMSFNLSSFLDNALGQIIGCVLALLVVLLIKDNSRLHTGRALLNRFVYGAVSALSTRAARRRENHLPALYQHLFLLLNLFPDDIAKYRLALSLILMHQRLRTLELPVNSSLSAFHRQMRVTAAQVIDSAHEHHRRRHFSRLLTQMDEYQHLLREHQVPEGAIDAVGRLTVLLHRHKHALGD</sequence>
<dbReference type="GO" id="GO:0005886">
    <property type="term" value="C:plasma membrane"/>
    <property type="evidence" value="ECO:0007669"/>
    <property type="project" value="UniProtKB-SubCell"/>
</dbReference>
<dbReference type="OrthoDB" id="9807111at2"/>
<comment type="subcellular location">
    <subcellularLocation>
        <location evidence="1">Cell membrane</location>
        <topology evidence="1">Multi-pass membrane protein</topology>
    </subcellularLocation>
</comment>
<feature type="transmembrane region" description="Helical" evidence="7">
    <location>
        <begin position="483"/>
        <end position="500"/>
    </location>
</feature>
<evidence type="ECO:0000256" key="5">
    <source>
        <dbReference type="ARBA" id="ARBA00022989"/>
    </source>
</evidence>
<keyword evidence="5 7" id="KW-1133">Transmembrane helix</keyword>
<keyword evidence="6 7" id="KW-0472">Membrane</keyword>
<feature type="transmembrane region" description="Helical" evidence="7">
    <location>
        <begin position="66"/>
        <end position="85"/>
    </location>
</feature>
<name>A0A3N0G2V0_9GAMM</name>
<feature type="transmembrane region" description="Helical" evidence="7">
    <location>
        <begin position="91"/>
        <end position="110"/>
    </location>
</feature>
<dbReference type="EMBL" id="RJLR01000017">
    <property type="protein sequence ID" value="RNM06532.1"/>
    <property type="molecule type" value="Genomic_DNA"/>
</dbReference>
<dbReference type="NCBIfam" id="NF007916">
    <property type="entry name" value="PRK10631.1"/>
    <property type="match status" value="1"/>
</dbReference>
<dbReference type="GO" id="GO:0022857">
    <property type="term" value="F:transmembrane transporter activity"/>
    <property type="evidence" value="ECO:0007669"/>
    <property type="project" value="InterPro"/>
</dbReference>
<evidence type="ECO:0000313" key="8">
    <source>
        <dbReference type="EMBL" id="RNM06532.1"/>
    </source>
</evidence>